<dbReference type="SUPFAM" id="SSF53850">
    <property type="entry name" value="Periplasmic binding protein-like II"/>
    <property type="match status" value="1"/>
</dbReference>
<gene>
    <name evidence="1" type="ORF">SAMN05216216_10256</name>
</gene>
<dbReference type="AlphaFoldDB" id="A0A1G9AZG4"/>
<protein>
    <submittedName>
        <fullName evidence="1">Peptide/nickel transport system substrate-binding protein</fullName>
    </submittedName>
</protein>
<dbReference type="Gene3D" id="3.40.190.10">
    <property type="entry name" value="Periplasmic binding protein-like II"/>
    <property type="match status" value="1"/>
</dbReference>
<dbReference type="STRING" id="576118.SAMN05216216_10256"/>
<proteinExistence type="predicted"/>
<organism evidence="1 2">
    <name type="scientific">Lacicoccus qingdaonensis</name>
    <dbReference type="NCBI Taxonomy" id="576118"/>
    <lineage>
        <taxon>Bacteria</taxon>
        <taxon>Bacillati</taxon>
        <taxon>Bacillota</taxon>
        <taxon>Bacilli</taxon>
        <taxon>Bacillales</taxon>
        <taxon>Salinicoccaceae</taxon>
        <taxon>Lacicoccus</taxon>
    </lineage>
</organism>
<name>A0A1G9AZG4_9BACL</name>
<dbReference type="Proteomes" id="UP000199008">
    <property type="component" value="Unassembled WGS sequence"/>
</dbReference>
<evidence type="ECO:0000313" key="1">
    <source>
        <dbReference type="EMBL" id="SDK32719.1"/>
    </source>
</evidence>
<accession>A0A1G9AZG4</accession>
<keyword evidence="2" id="KW-1185">Reference proteome</keyword>
<reference evidence="2" key="1">
    <citation type="submission" date="2016-10" db="EMBL/GenBank/DDBJ databases">
        <authorList>
            <person name="Varghese N."/>
            <person name="Submissions S."/>
        </authorList>
    </citation>
    <scope>NUCLEOTIDE SEQUENCE [LARGE SCALE GENOMIC DNA]</scope>
    <source>
        <strain evidence="2">CGMCC 1.8895</strain>
    </source>
</reference>
<dbReference type="EMBL" id="FNFY01000002">
    <property type="protein sequence ID" value="SDK32719.1"/>
    <property type="molecule type" value="Genomic_DNA"/>
</dbReference>
<evidence type="ECO:0000313" key="2">
    <source>
        <dbReference type="Proteomes" id="UP000199008"/>
    </source>
</evidence>
<dbReference type="RefSeq" id="WP_176754020.1">
    <property type="nucleotide sequence ID" value="NZ_FNFY01000002.1"/>
</dbReference>
<sequence>MDEETRLQMYHDAQQIIIDEQPLIPVFHTTLLTGINSDLDGYYQYPSSFPYLKDLE</sequence>
<dbReference type="Gene3D" id="3.10.105.10">
    <property type="entry name" value="Dipeptide-binding Protein, Domain 3"/>
    <property type="match status" value="1"/>
</dbReference>